<evidence type="ECO:0008006" key="5">
    <source>
        <dbReference type="Google" id="ProtNLM"/>
    </source>
</evidence>
<evidence type="ECO:0000313" key="1">
    <source>
        <dbReference type="EMBL" id="OTQ01174.1"/>
    </source>
</evidence>
<comment type="caution">
    <text evidence="1">The sequence shown here is derived from an EMBL/GenBank/DDBJ whole genome shotgun (WGS) entry which is preliminary data.</text>
</comment>
<evidence type="ECO:0000313" key="3">
    <source>
        <dbReference type="Proteomes" id="UP000194800"/>
    </source>
</evidence>
<dbReference type="EMBL" id="NARP01000004">
    <property type="protein sequence ID" value="OTQ01174.1"/>
    <property type="molecule type" value="Genomic_DNA"/>
</dbReference>
<sequence>MKTKKANHDPLGIRLSIIIDRLYSGEGLSLPALATEFGVHERTIYRDLHERLGCIDIIRENGHYRLSKNQLGSRKTVADILKLAKITYIDRLFPSFDKELISVLSGNVTSPFIVYTPPPEELVTPFGSFTILTKAVIQRKCLHFVDKHHQRYKKYHLYRLIYVKQQWYLTGVIDKKLKVFSYQDVMNVEISDDESFDINEKILDIIISEAFIQNLPHFQVSVDIYLKASDGSSN</sequence>
<reference evidence="3 4" key="1">
    <citation type="submission" date="2017-03" db="EMBL/GenBank/DDBJ databases">
        <title>Comparative genomics of honeybee gut symbionts reveal geographically distinct and subgroup specific antibiotic resistance.</title>
        <authorList>
            <person name="Ludvigsen J."/>
            <person name="Porcellato D."/>
            <person name="Labee-Lund T.M."/>
            <person name="Amdam G.V."/>
            <person name="Rudi K."/>
        </authorList>
    </citation>
    <scope>NUCLEOTIDE SEQUENCE [LARGE SCALE GENOMIC DNA]</scope>
    <source>
        <strain evidence="1 4">A-7-12</strain>
        <strain evidence="2 3">A-9-12</strain>
    </source>
</reference>
<dbReference type="RefSeq" id="WP_086271379.1">
    <property type="nucleotide sequence ID" value="NZ_MZNE01000030.1"/>
</dbReference>
<gene>
    <name evidence="2" type="ORF">B6C91_04250</name>
    <name evidence="1" type="ORF">B6D08_01920</name>
</gene>
<dbReference type="EMBL" id="NART01000012">
    <property type="protein sequence ID" value="OTQ10804.1"/>
    <property type="molecule type" value="Genomic_DNA"/>
</dbReference>
<evidence type="ECO:0000313" key="4">
    <source>
        <dbReference type="Proteomes" id="UP000194977"/>
    </source>
</evidence>
<organism evidence="1 4">
    <name type="scientific">Gilliamella apicola</name>
    <dbReference type="NCBI Taxonomy" id="1196095"/>
    <lineage>
        <taxon>Bacteria</taxon>
        <taxon>Pseudomonadati</taxon>
        <taxon>Pseudomonadota</taxon>
        <taxon>Gammaproteobacteria</taxon>
        <taxon>Orbales</taxon>
        <taxon>Orbaceae</taxon>
        <taxon>Gilliamella</taxon>
    </lineage>
</organism>
<dbReference type="OrthoDB" id="6521217at2"/>
<evidence type="ECO:0000313" key="2">
    <source>
        <dbReference type="EMBL" id="OTQ10804.1"/>
    </source>
</evidence>
<proteinExistence type="predicted"/>
<dbReference type="Proteomes" id="UP000194977">
    <property type="component" value="Unassembled WGS sequence"/>
</dbReference>
<protein>
    <recommendedName>
        <fullName evidence="5">WYL domain-containing protein</fullName>
    </recommendedName>
</protein>
<accession>A0A242NL21</accession>
<name>A0A242NL21_9GAMM</name>
<dbReference type="AlphaFoldDB" id="A0A242NL21"/>
<dbReference type="Proteomes" id="UP000194800">
    <property type="component" value="Unassembled WGS sequence"/>
</dbReference>
<keyword evidence="3" id="KW-1185">Reference proteome</keyword>